<keyword evidence="2" id="KW-1185">Reference proteome</keyword>
<dbReference type="Proteomes" id="UP000283003">
    <property type="component" value="Unassembled WGS sequence"/>
</dbReference>
<dbReference type="AlphaFoldDB" id="A0A437GZH7"/>
<evidence type="ECO:0000313" key="2">
    <source>
        <dbReference type="Proteomes" id="UP000283003"/>
    </source>
</evidence>
<accession>A0A437GZH7</accession>
<gene>
    <name evidence="1" type="ORF">EKN06_00480</name>
</gene>
<protein>
    <submittedName>
        <fullName evidence="1">Uncharacterized protein</fullName>
    </submittedName>
</protein>
<proteinExistence type="predicted"/>
<comment type="caution">
    <text evidence="1">The sequence shown here is derived from an EMBL/GenBank/DDBJ whole genome shotgun (WGS) entry which is preliminary data.</text>
</comment>
<reference evidence="1 2" key="1">
    <citation type="submission" date="2018-12" db="EMBL/GenBank/DDBJ databases">
        <title>Croceicoccus ponticola sp. nov., a lipolytic bacterium isolated from seawater.</title>
        <authorList>
            <person name="Yoon J.-H."/>
        </authorList>
    </citation>
    <scope>NUCLEOTIDE SEQUENCE [LARGE SCALE GENOMIC DNA]</scope>
    <source>
        <strain evidence="1 2">GM-16</strain>
    </source>
</reference>
<dbReference type="EMBL" id="RXOL01000001">
    <property type="protein sequence ID" value="RVQ68745.1"/>
    <property type="molecule type" value="Genomic_DNA"/>
</dbReference>
<organism evidence="1 2">
    <name type="scientific">Croceicoccus ponticola</name>
    <dbReference type="NCBI Taxonomy" id="2217664"/>
    <lineage>
        <taxon>Bacteria</taxon>
        <taxon>Pseudomonadati</taxon>
        <taxon>Pseudomonadota</taxon>
        <taxon>Alphaproteobacteria</taxon>
        <taxon>Sphingomonadales</taxon>
        <taxon>Erythrobacteraceae</taxon>
        <taxon>Croceicoccus</taxon>
    </lineage>
</organism>
<sequence length="141" mass="16170">MNPHTDFGRGGKAQPQALGCILQTQDFDPLTRPRRRIYRPYMAETTKRDNEYWRARLGKDGHADLLARVEADEISVYKAAQIAGYRAKGPRSVSGKLSYHWKRASADERKRFVKHHLIEINRVGREALAEVRAEEAKKPAE</sequence>
<name>A0A437GZH7_9SPHN</name>
<evidence type="ECO:0000313" key="1">
    <source>
        <dbReference type="EMBL" id="RVQ68745.1"/>
    </source>
</evidence>